<dbReference type="OrthoDB" id="28169at10239"/>
<reference evidence="1 2" key="1">
    <citation type="journal article" date="2010" name="Virol. J.">
        <title>Genomes of the T4-related bacteriophages as windows on microbial genome evolution.</title>
        <authorList>
            <person name="Petrov V.M."/>
            <person name="Ratnayaka S."/>
            <person name="Nolan J.M."/>
            <person name="Miller E.S."/>
            <person name="Karam J.D."/>
        </authorList>
    </citation>
    <scope>NUCLEOTIDE SEQUENCE [LARGE SCALE GENOMIC DNA]</scope>
</reference>
<organism evidence="1 2">
    <name type="scientific">Acinetobacter phage Acj9</name>
    <dbReference type="NCBI Taxonomy" id="760939"/>
    <lineage>
        <taxon>Viruses</taxon>
        <taxon>Duplodnaviria</taxon>
        <taxon>Heunggongvirae</taxon>
        <taxon>Uroviricota</taxon>
        <taxon>Caudoviricetes</taxon>
        <taxon>Pantevenvirales</taxon>
        <taxon>Straboviridae</taxon>
        <taxon>Twarogvirinae</taxon>
        <taxon>Acajnonavirus</taxon>
        <taxon>Acajnonavirus acj9</taxon>
    </lineage>
</organism>
<protein>
    <submittedName>
        <fullName evidence="1">Uncharacterized protein</fullName>
    </submittedName>
</protein>
<dbReference type="Proteomes" id="UP000008731">
    <property type="component" value="Segment"/>
</dbReference>
<gene>
    <name evidence="1" type="ORF">Acj9p006</name>
</gene>
<dbReference type="EMBL" id="HM004124">
    <property type="protein sequence ID" value="ADG59906.1"/>
    <property type="molecule type" value="Genomic_DNA"/>
</dbReference>
<sequence>MFKYIGVGLGILIAALFAYTLFGNEAEATSSYNQRGQVTVKCLSLTGDTVQTYNGNNQNISWYGDGTYIEVRLTDRIIRVPQFRCEYTEFR</sequence>
<evidence type="ECO:0000313" key="1">
    <source>
        <dbReference type="EMBL" id="ADG59906.1"/>
    </source>
</evidence>
<dbReference type="RefSeq" id="YP_004010143.1">
    <property type="nucleotide sequence ID" value="NC_014663.1"/>
</dbReference>
<dbReference type="KEGG" id="vg:9926440"/>
<proteinExistence type="predicted"/>
<accession>E5EPE0</accession>
<name>E5EPE0_9CAUD</name>
<dbReference type="GeneID" id="9926440"/>
<evidence type="ECO:0000313" key="2">
    <source>
        <dbReference type="Proteomes" id="UP000008731"/>
    </source>
</evidence>
<keyword evidence="2" id="KW-1185">Reference proteome</keyword>